<protein>
    <submittedName>
        <fullName evidence="5">Alpha-tubulin suppressor-like RCC1 family protein</fullName>
    </submittedName>
</protein>
<dbReference type="InterPro" id="IPR009091">
    <property type="entry name" value="RCC1/BLIP-II"/>
</dbReference>
<dbReference type="InterPro" id="IPR000408">
    <property type="entry name" value="Reg_chr_condens"/>
</dbReference>
<dbReference type="InterPro" id="IPR058923">
    <property type="entry name" value="RCC1-like_dom"/>
</dbReference>
<comment type="caution">
    <text evidence="5">The sequence shown here is derived from an EMBL/GenBank/DDBJ whole genome shotgun (WGS) entry which is preliminary data.</text>
</comment>
<dbReference type="Gene3D" id="2.130.10.30">
    <property type="entry name" value="Regulator of chromosome condensation 1/beta-lactamase-inhibitor protein II"/>
    <property type="match status" value="2"/>
</dbReference>
<dbReference type="RefSeq" id="WP_184855613.1">
    <property type="nucleotide sequence ID" value="NZ_JACHLK010000001.1"/>
</dbReference>
<gene>
    <name evidence="5" type="ORF">HNP48_000889</name>
</gene>
<dbReference type="Pfam" id="PF25390">
    <property type="entry name" value="WD40_RLD"/>
    <property type="match status" value="1"/>
</dbReference>
<keyword evidence="3" id="KW-0732">Signal</keyword>
<dbReference type="PROSITE" id="PS50012">
    <property type="entry name" value="RCC1_3"/>
    <property type="match status" value="4"/>
</dbReference>
<evidence type="ECO:0000256" key="1">
    <source>
        <dbReference type="ARBA" id="ARBA00022658"/>
    </source>
</evidence>
<feature type="chain" id="PRO_5031506625" evidence="3">
    <location>
        <begin position="34"/>
        <end position="524"/>
    </location>
</feature>
<name>A0A7X0U879_9BURK</name>
<keyword evidence="6" id="KW-1185">Reference proteome</keyword>
<keyword evidence="2" id="KW-0677">Repeat</keyword>
<feature type="domain" description="RCC1-like" evidence="4">
    <location>
        <begin position="63"/>
        <end position="393"/>
    </location>
</feature>
<accession>A0A7X0U879</accession>
<dbReference type="Proteomes" id="UP000575083">
    <property type="component" value="Unassembled WGS sequence"/>
</dbReference>
<organism evidence="5 6">
    <name type="scientific">Acidovorax soli</name>
    <dbReference type="NCBI Taxonomy" id="592050"/>
    <lineage>
        <taxon>Bacteria</taxon>
        <taxon>Pseudomonadati</taxon>
        <taxon>Pseudomonadota</taxon>
        <taxon>Betaproteobacteria</taxon>
        <taxon>Burkholderiales</taxon>
        <taxon>Comamonadaceae</taxon>
        <taxon>Acidovorax</taxon>
    </lineage>
</organism>
<proteinExistence type="predicted"/>
<keyword evidence="1" id="KW-0344">Guanine-nucleotide releasing factor</keyword>
<dbReference type="PANTHER" id="PTHR45982:SF1">
    <property type="entry name" value="REGULATOR OF CHROMOSOME CONDENSATION"/>
    <property type="match status" value="1"/>
</dbReference>
<dbReference type="AlphaFoldDB" id="A0A7X0U879"/>
<evidence type="ECO:0000256" key="2">
    <source>
        <dbReference type="ARBA" id="ARBA00022737"/>
    </source>
</evidence>
<feature type="signal peptide" evidence="3">
    <location>
        <begin position="1"/>
        <end position="33"/>
    </location>
</feature>
<dbReference type="SUPFAM" id="SSF50985">
    <property type="entry name" value="RCC1/BLIP-II"/>
    <property type="match status" value="2"/>
</dbReference>
<dbReference type="GO" id="GO:0005737">
    <property type="term" value="C:cytoplasm"/>
    <property type="evidence" value="ECO:0007669"/>
    <property type="project" value="TreeGrafter"/>
</dbReference>
<dbReference type="InterPro" id="IPR051553">
    <property type="entry name" value="Ran_GTPase-activating"/>
</dbReference>
<evidence type="ECO:0000313" key="6">
    <source>
        <dbReference type="Proteomes" id="UP000575083"/>
    </source>
</evidence>
<evidence type="ECO:0000259" key="4">
    <source>
        <dbReference type="Pfam" id="PF25390"/>
    </source>
</evidence>
<sequence>MKQLMMKNKSFRTAAALGAAALCSAFAMTSAHAVQPAISMGYDHALVLRADGTVWSWGYGGSGQLGLGNTATRTTPTQIPTLQDVVQVVARGSFSLALKADGSVWAWGDNSGGRTGGNGTSVPVQINGLSNIVSINAGTDTAAAFATDASGQVFAWGSNSTAQLGTGQTSPGGNPAPRLVAGAQGAVAVSASDAAVLSLRQDGKVVAWGSNGNKALAPVAGTATAPVVLDALGSVQAVAATSINIAGQYYALKNDGGVSVWGQASTNATYCGQKGIQNGGFALIDISPIQGLSRIQQIEPGDGHTLFVDADGAVHACGVNAAGQLGDGTLVNPSTEVPKIAHIAGLPPVVAAAAGSAISGAIGTDGSVWIWGKGTNLGGTDKTTAPVRVMGGNGAAFDAGRVGEASGTFAGGQTGPLSNVTVDVGATVSTLHRGKTGRVYVAAFAGSTVLFLGPNGWTQYTGGGFPAYLSGALPRTVPVRIASGMNFSGLEGVQLVVGYGVGDDASAAAEMVRAGRYKVVHTLN</sequence>
<dbReference type="PANTHER" id="PTHR45982">
    <property type="entry name" value="REGULATOR OF CHROMOSOME CONDENSATION"/>
    <property type="match status" value="1"/>
</dbReference>
<dbReference type="GO" id="GO:0005085">
    <property type="term" value="F:guanyl-nucleotide exchange factor activity"/>
    <property type="evidence" value="ECO:0007669"/>
    <property type="project" value="TreeGrafter"/>
</dbReference>
<dbReference type="PRINTS" id="PR00633">
    <property type="entry name" value="RCCNDNSATION"/>
</dbReference>
<evidence type="ECO:0000313" key="5">
    <source>
        <dbReference type="EMBL" id="MBB6558225.1"/>
    </source>
</evidence>
<evidence type="ECO:0000256" key="3">
    <source>
        <dbReference type="SAM" id="SignalP"/>
    </source>
</evidence>
<reference evidence="5 6" key="1">
    <citation type="submission" date="2020-08" db="EMBL/GenBank/DDBJ databases">
        <title>Functional genomics of gut bacteria from endangered species of beetles.</title>
        <authorList>
            <person name="Carlos-Shanley C."/>
        </authorList>
    </citation>
    <scope>NUCLEOTIDE SEQUENCE [LARGE SCALE GENOMIC DNA]</scope>
    <source>
        <strain evidence="5 6">S00198</strain>
    </source>
</reference>
<dbReference type="EMBL" id="JACHLK010000001">
    <property type="protein sequence ID" value="MBB6558225.1"/>
    <property type="molecule type" value="Genomic_DNA"/>
</dbReference>